<organism evidence="2 3">
    <name type="scientific">Halopiger xanaduensis (strain DSM 18323 / JCM 14033 / SH-6)</name>
    <dbReference type="NCBI Taxonomy" id="797210"/>
    <lineage>
        <taxon>Archaea</taxon>
        <taxon>Methanobacteriati</taxon>
        <taxon>Methanobacteriota</taxon>
        <taxon>Stenosarchaea group</taxon>
        <taxon>Halobacteria</taxon>
        <taxon>Halobacteriales</taxon>
        <taxon>Natrialbaceae</taxon>
        <taxon>Halopiger</taxon>
    </lineage>
</organism>
<proteinExistence type="predicted"/>
<feature type="compositionally biased region" description="Polar residues" evidence="1">
    <location>
        <begin position="15"/>
        <end position="29"/>
    </location>
</feature>
<sequence>MPHSRVTPRAKIETDNASAREAQSLSGQRCYSDSMHVIGTVGLPGSGKGEAATVAREDGIPVVTMGDVVRQETADRGLDPTKDHGKVAQALRDENGPAAIAERSLPMIEDRLEDHDTVLVDGIRSDTEVDVFEERFGEDFTLVSIEAPFEVRAERIDARGRDAGEDEGGEPLAARDERERGFGMDDAMAQADVVVENTDTLEAFHERMRTIIREGVGADAGTETETEPEDENANRTEAEADP</sequence>
<dbReference type="Pfam" id="PF13207">
    <property type="entry name" value="AAA_17"/>
    <property type="match status" value="1"/>
</dbReference>
<evidence type="ECO:0000313" key="3">
    <source>
        <dbReference type="Proteomes" id="UP000006794"/>
    </source>
</evidence>
<dbReference type="PANTHER" id="PTHR41930:SF1">
    <property type="entry name" value="DEPHOSPHO-COA KINASE"/>
    <property type="match status" value="1"/>
</dbReference>
<dbReference type="eggNOG" id="arCOG01045">
    <property type="taxonomic scope" value="Archaea"/>
</dbReference>
<feature type="compositionally biased region" description="Basic and acidic residues" evidence="1">
    <location>
        <begin position="232"/>
        <end position="242"/>
    </location>
</feature>
<gene>
    <name evidence="2" type="ordered locus">Halxa_1333</name>
</gene>
<dbReference type="SUPFAM" id="SSF52540">
    <property type="entry name" value="P-loop containing nucleoside triphosphate hydrolases"/>
    <property type="match status" value="1"/>
</dbReference>
<feature type="region of interest" description="Disordered" evidence="1">
    <location>
        <begin position="1"/>
        <end position="29"/>
    </location>
</feature>
<keyword evidence="2" id="KW-0808">Transferase</keyword>
<dbReference type="KEGG" id="hxa:Halxa_1333"/>
<dbReference type="Proteomes" id="UP000006794">
    <property type="component" value="Chromosome"/>
</dbReference>
<feature type="region of interest" description="Disordered" evidence="1">
    <location>
        <begin position="158"/>
        <end position="177"/>
    </location>
</feature>
<name>F8DBZ0_HALXS</name>
<evidence type="ECO:0000313" key="2">
    <source>
        <dbReference type="EMBL" id="AEH35966.1"/>
    </source>
</evidence>
<feature type="compositionally biased region" description="Acidic residues" evidence="1">
    <location>
        <begin position="222"/>
        <end position="231"/>
    </location>
</feature>
<dbReference type="Gene3D" id="3.40.50.300">
    <property type="entry name" value="P-loop containing nucleotide triphosphate hydrolases"/>
    <property type="match status" value="1"/>
</dbReference>
<reference evidence="2 3" key="1">
    <citation type="journal article" date="2012" name="Stand. Genomic Sci.">
        <title>Complete genome sequence of Halopiger xanaduensis type strain (SH-6(T)).</title>
        <authorList>
            <person name="Anderson I."/>
            <person name="Tindall B.J."/>
            <person name="Rohde M."/>
            <person name="Lucas S."/>
            <person name="Han J."/>
            <person name="Lapidus A."/>
            <person name="Cheng J.F."/>
            <person name="Goodwin L."/>
            <person name="Pitluck S."/>
            <person name="Peters L."/>
            <person name="Pati A."/>
            <person name="Mikhailova N."/>
            <person name="Pagani I."/>
            <person name="Teshima H."/>
            <person name="Han C."/>
            <person name="Tapia R."/>
            <person name="Land M."/>
            <person name="Woyke T."/>
            <person name="Klenk H.P."/>
            <person name="Kyrpides N."/>
            <person name="Ivanova N."/>
        </authorList>
    </citation>
    <scope>NUCLEOTIDE SEQUENCE [LARGE SCALE GENOMIC DNA]</scope>
    <source>
        <strain evidence="3">DSM 18323 / JCM 14033 / SH-6</strain>
    </source>
</reference>
<accession>F8DBZ0</accession>
<dbReference type="STRING" id="797210.Halxa_1333"/>
<evidence type="ECO:0000256" key="1">
    <source>
        <dbReference type="SAM" id="MobiDB-lite"/>
    </source>
</evidence>
<dbReference type="InterPro" id="IPR027417">
    <property type="entry name" value="P-loop_NTPase"/>
</dbReference>
<dbReference type="PANTHER" id="PTHR41930">
    <property type="entry name" value="UPF0200 PROTEIN MJ1399"/>
    <property type="match status" value="1"/>
</dbReference>
<keyword evidence="2" id="KW-0418">Kinase</keyword>
<dbReference type="HOGENOM" id="CLU_096329_0_0_2"/>
<feature type="region of interest" description="Disordered" evidence="1">
    <location>
        <begin position="214"/>
        <end position="242"/>
    </location>
</feature>
<keyword evidence="3" id="KW-1185">Reference proteome</keyword>
<dbReference type="AlphaFoldDB" id="F8DBZ0"/>
<protein>
    <submittedName>
        <fullName evidence="2">Dephospho-CoA kinase-like protein</fullName>
    </submittedName>
</protein>
<dbReference type="EMBL" id="CP002839">
    <property type="protein sequence ID" value="AEH35966.1"/>
    <property type="molecule type" value="Genomic_DNA"/>
</dbReference>
<dbReference type="GO" id="GO:0016301">
    <property type="term" value="F:kinase activity"/>
    <property type="evidence" value="ECO:0007669"/>
    <property type="project" value="UniProtKB-KW"/>
</dbReference>